<dbReference type="RefSeq" id="WP_007005950.1">
    <property type="nucleotide sequence ID" value="NZ_GG770846.1"/>
</dbReference>
<keyword evidence="1" id="KW-1133">Transmembrane helix</keyword>
<dbReference type="OrthoDB" id="7277252at2"/>
<keyword evidence="3" id="KW-1185">Reference proteome</keyword>
<name>D5RNV0_9PROT</name>
<reference evidence="2 3" key="1">
    <citation type="submission" date="2010-04" db="EMBL/GenBank/DDBJ databases">
        <authorList>
            <person name="Qin X."/>
            <person name="Bachman B."/>
            <person name="Battles P."/>
            <person name="Bell A."/>
            <person name="Bess C."/>
            <person name="Bickham C."/>
            <person name="Chaboub L."/>
            <person name="Chen D."/>
            <person name="Coyle M."/>
            <person name="Deiros D.R."/>
            <person name="Dinh H."/>
            <person name="Forbes L."/>
            <person name="Fowler G."/>
            <person name="Francisco L."/>
            <person name="Fu Q."/>
            <person name="Gubbala S."/>
            <person name="Hale W."/>
            <person name="Han Y."/>
            <person name="Hemphill L."/>
            <person name="Highlander S.K."/>
            <person name="Hirani K."/>
            <person name="Hogues M."/>
            <person name="Jackson L."/>
            <person name="Jakkamsetti A."/>
            <person name="Javaid M."/>
            <person name="Jiang H."/>
            <person name="Korchina V."/>
            <person name="Kovar C."/>
            <person name="Lara F."/>
            <person name="Lee S."/>
            <person name="Mata R."/>
            <person name="Mathew T."/>
            <person name="Moen C."/>
            <person name="Morales K."/>
            <person name="Munidasa M."/>
            <person name="Nazareth L."/>
            <person name="Ngo R."/>
            <person name="Nguyen L."/>
            <person name="Okwuonu G."/>
            <person name="Ongeri F."/>
            <person name="Patil S."/>
            <person name="Petrosino J."/>
            <person name="Pham C."/>
            <person name="Pham P."/>
            <person name="Pu L.-L."/>
            <person name="Puazo M."/>
            <person name="Raj R."/>
            <person name="Reid J."/>
            <person name="Rouhana J."/>
            <person name="Saada N."/>
            <person name="Shang Y."/>
            <person name="Simmons D."/>
            <person name="Thornton R."/>
            <person name="Warren J."/>
            <person name="Weissenberger G."/>
            <person name="Zhang J."/>
            <person name="Zhang L."/>
            <person name="Zhou C."/>
            <person name="Zhu D."/>
            <person name="Muzny D."/>
            <person name="Worley K."/>
            <person name="Gibbs R."/>
        </authorList>
    </citation>
    <scope>NUCLEOTIDE SEQUENCE [LARGE SCALE GENOMIC DNA]</scope>
    <source>
        <strain evidence="2 3">ATCC 49957</strain>
    </source>
</reference>
<feature type="transmembrane region" description="Helical" evidence="1">
    <location>
        <begin position="98"/>
        <end position="119"/>
    </location>
</feature>
<evidence type="ECO:0000256" key="1">
    <source>
        <dbReference type="SAM" id="Phobius"/>
    </source>
</evidence>
<dbReference type="AlphaFoldDB" id="D5RNV0"/>
<feature type="transmembrane region" description="Helical" evidence="1">
    <location>
        <begin position="20"/>
        <end position="41"/>
    </location>
</feature>
<evidence type="ECO:0000313" key="3">
    <source>
        <dbReference type="Proteomes" id="UP000005324"/>
    </source>
</evidence>
<dbReference type="EMBL" id="ADVL01000553">
    <property type="protein sequence ID" value="EFH11020.1"/>
    <property type="molecule type" value="Genomic_DNA"/>
</dbReference>
<feature type="transmembrane region" description="Helical" evidence="1">
    <location>
        <begin position="62"/>
        <end position="86"/>
    </location>
</feature>
<comment type="caution">
    <text evidence="2">The sequence shown here is derived from an EMBL/GenBank/DDBJ whole genome shotgun (WGS) entry which is preliminary data.</text>
</comment>
<keyword evidence="1" id="KW-0472">Membrane</keyword>
<gene>
    <name evidence="2" type="ORF">HMPREF0731_2761</name>
</gene>
<evidence type="ECO:0000313" key="2">
    <source>
        <dbReference type="EMBL" id="EFH11020.1"/>
    </source>
</evidence>
<keyword evidence="1" id="KW-0812">Transmembrane</keyword>
<proteinExistence type="predicted"/>
<accession>D5RNV0</accession>
<sequence length="125" mass="13087">MIARLTRGLSPGWARRLPGAALATLAFTLWSLAFVALYGAVSVGCAAGWEMVAIGPASLQRLVMLAVWLLHLALLGLLGWAAWSAAPLDDAEQSFRRVVGFGGCVLALAATFWTGLPVLMTSSCA</sequence>
<dbReference type="HOGENOM" id="CLU_166118_0_0_5"/>
<protein>
    <submittedName>
        <fullName evidence="2">Uncharacterized protein</fullName>
    </submittedName>
</protein>
<organism evidence="2 3">
    <name type="scientific">Pseudoroseomonas cervicalis ATCC 49957</name>
    <dbReference type="NCBI Taxonomy" id="525371"/>
    <lineage>
        <taxon>Bacteria</taxon>
        <taxon>Pseudomonadati</taxon>
        <taxon>Pseudomonadota</taxon>
        <taxon>Alphaproteobacteria</taxon>
        <taxon>Acetobacterales</taxon>
        <taxon>Roseomonadaceae</taxon>
        <taxon>Roseomonas</taxon>
    </lineage>
</organism>
<dbReference type="Proteomes" id="UP000005324">
    <property type="component" value="Unassembled WGS sequence"/>
</dbReference>